<organism evidence="4 5">
    <name type="scientific">Adiantum capillus-veneris</name>
    <name type="common">Maidenhair fern</name>
    <dbReference type="NCBI Taxonomy" id="13818"/>
    <lineage>
        <taxon>Eukaryota</taxon>
        <taxon>Viridiplantae</taxon>
        <taxon>Streptophyta</taxon>
        <taxon>Embryophyta</taxon>
        <taxon>Tracheophyta</taxon>
        <taxon>Polypodiopsida</taxon>
        <taxon>Polypodiidae</taxon>
        <taxon>Polypodiales</taxon>
        <taxon>Pteridineae</taxon>
        <taxon>Pteridaceae</taxon>
        <taxon>Vittarioideae</taxon>
        <taxon>Adiantum</taxon>
    </lineage>
</organism>
<evidence type="ECO:0000313" key="5">
    <source>
        <dbReference type="Proteomes" id="UP000886520"/>
    </source>
</evidence>
<dbReference type="AlphaFoldDB" id="A0A9D4U9T2"/>
<dbReference type="Gene3D" id="2.80.10.50">
    <property type="match status" value="1"/>
</dbReference>
<evidence type="ECO:0000259" key="3">
    <source>
        <dbReference type="Pfam" id="PF22932"/>
    </source>
</evidence>
<dbReference type="EMBL" id="JABFUD020000021">
    <property type="protein sequence ID" value="KAI5063194.1"/>
    <property type="molecule type" value="Genomic_DNA"/>
</dbReference>
<dbReference type="InterPro" id="IPR007679">
    <property type="entry name" value="DUF569"/>
</dbReference>
<dbReference type="Pfam" id="PF22932">
    <property type="entry name" value="Ubiq_DUF_assoc"/>
    <property type="match status" value="1"/>
</dbReference>
<sequence length="327" mass="36674">MDFFKKSNAVRLRSRHGKYLFADDDECAVSQSREGSKRNVVWTVEIEDDDPSVIKLKSCYNCYLTATNVPFLLGWTGKKVLQMKLVDSESSVIWEPIRDGYSVKLRTRAGNFLRANGSIPPWRNSITHDSAHKQDWFLWEVVPMGNGLSNDGGFSQNTSFASNTSFTTNTSFTSNAPISQQSSFASNASFKEEPPTPKPNMYAQQESPTPKPKVDGRIIHYTVAEDDSDIPDDFESEFVFRGHDVKMLTERLKEETGIDDDLYVCAKNHFTNKLFPLVLHLPPQNAPMYVVVVKASSKLARTLPGVGAETVRDAGDTYSRSSSLDYE</sequence>
<feature type="region of interest" description="Disordered" evidence="1">
    <location>
        <begin position="183"/>
        <end position="214"/>
    </location>
</feature>
<dbReference type="SUPFAM" id="SSF50405">
    <property type="entry name" value="Actin-crosslinking proteins"/>
    <property type="match status" value="1"/>
</dbReference>
<dbReference type="FunFam" id="2.80.10.50:FF:000067">
    <property type="entry name" value="BnaC05g19630D protein"/>
    <property type="match status" value="1"/>
</dbReference>
<reference evidence="4" key="1">
    <citation type="submission" date="2021-01" db="EMBL/GenBank/DDBJ databases">
        <title>Adiantum capillus-veneris genome.</title>
        <authorList>
            <person name="Fang Y."/>
            <person name="Liao Q."/>
        </authorList>
    </citation>
    <scope>NUCLEOTIDE SEQUENCE</scope>
    <source>
        <strain evidence="4">H3</strain>
        <tissue evidence="4">Leaf</tissue>
    </source>
</reference>
<dbReference type="PANTHER" id="PTHR31205:SF69">
    <property type="entry name" value="ACTIN CROSS-LINKING PROTEIN (DUF569)"/>
    <property type="match status" value="1"/>
</dbReference>
<dbReference type="OrthoDB" id="2432302at2759"/>
<feature type="domain" description="DUF569" evidence="3">
    <location>
        <begin position="216"/>
        <end position="293"/>
    </location>
</feature>
<dbReference type="InterPro" id="IPR008999">
    <property type="entry name" value="Actin-crosslinking"/>
</dbReference>
<dbReference type="Pfam" id="PF04601">
    <property type="entry name" value="DUF569"/>
    <property type="match status" value="1"/>
</dbReference>
<evidence type="ECO:0000259" key="2">
    <source>
        <dbReference type="Pfam" id="PF04601"/>
    </source>
</evidence>
<feature type="domain" description="DUF569" evidence="2">
    <location>
        <begin position="1"/>
        <end position="139"/>
    </location>
</feature>
<dbReference type="InterPro" id="IPR054726">
    <property type="entry name" value="Ubiq_DUF569-assoc"/>
</dbReference>
<evidence type="ECO:0000313" key="4">
    <source>
        <dbReference type="EMBL" id="KAI5063194.1"/>
    </source>
</evidence>
<proteinExistence type="predicted"/>
<dbReference type="CDD" id="cd23340">
    <property type="entry name" value="beta-trefoil_FSCN_ACP-like"/>
    <property type="match status" value="1"/>
</dbReference>
<comment type="caution">
    <text evidence="4">The sequence shown here is derived from an EMBL/GenBank/DDBJ whole genome shotgun (WGS) entry which is preliminary data.</text>
</comment>
<dbReference type="Proteomes" id="UP000886520">
    <property type="component" value="Chromosome 21"/>
</dbReference>
<evidence type="ECO:0008006" key="6">
    <source>
        <dbReference type="Google" id="ProtNLM"/>
    </source>
</evidence>
<protein>
    <recommendedName>
        <fullName evidence="6">DUF569 domain-containing protein</fullName>
    </recommendedName>
</protein>
<keyword evidence="5" id="KW-1185">Reference proteome</keyword>
<gene>
    <name evidence="4" type="ORF">GOP47_0021741</name>
</gene>
<name>A0A9D4U9T2_ADICA</name>
<evidence type="ECO:0000256" key="1">
    <source>
        <dbReference type="SAM" id="MobiDB-lite"/>
    </source>
</evidence>
<dbReference type="PANTHER" id="PTHR31205">
    <property type="entry name" value="ACTIN CROSS-LINKING PROTEIN (DUF569)"/>
    <property type="match status" value="1"/>
</dbReference>
<accession>A0A9D4U9T2</accession>